<dbReference type="PATRIC" id="fig|1938.3.peg.4411"/>
<keyword evidence="2" id="KW-0378">Hydrolase</keyword>
<protein>
    <recommendedName>
        <fullName evidence="4">PNPLA domain-containing protein</fullName>
    </recommendedName>
</protein>
<dbReference type="InterPro" id="IPR024282">
    <property type="entry name" value="DUF3376"/>
</dbReference>
<dbReference type="PROSITE" id="PS51635">
    <property type="entry name" value="PNPLA"/>
    <property type="match status" value="1"/>
</dbReference>
<feature type="short sequence motif" description="GXSXG" evidence="2">
    <location>
        <begin position="77"/>
        <end position="81"/>
    </location>
</feature>
<keyword evidence="2" id="KW-0442">Lipid degradation</keyword>
<dbReference type="Proteomes" id="UP000037432">
    <property type="component" value="Unassembled WGS sequence"/>
</dbReference>
<organism evidence="5 6">
    <name type="scientific">Streptomyces viridochromogenes</name>
    <dbReference type="NCBI Taxonomy" id="1938"/>
    <lineage>
        <taxon>Bacteria</taxon>
        <taxon>Bacillati</taxon>
        <taxon>Actinomycetota</taxon>
        <taxon>Actinomycetes</taxon>
        <taxon>Kitasatosporales</taxon>
        <taxon>Streptomycetaceae</taxon>
        <taxon>Streptomyces</taxon>
    </lineage>
</organism>
<gene>
    <name evidence="5" type="ORF">ACM01_25455</name>
</gene>
<proteinExistence type="predicted"/>
<comment type="caution">
    <text evidence="2">Lacks conserved residue(s) required for the propagation of feature annotation.</text>
</comment>
<dbReference type="RefSeq" id="WP_048583679.1">
    <property type="nucleotide sequence ID" value="NZ_LFNT01000031.1"/>
</dbReference>
<dbReference type="InterPro" id="IPR019894">
    <property type="entry name" value="Patatin-related_protein"/>
</dbReference>
<comment type="caution">
    <text evidence="5">The sequence shown here is derived from an EMBL/GenBank/DDBJ whole genome shotgun (WGS) entry which is preliminary data.</text>
</comment>
<dbReference type="SUPFAM" id="SSF52151">
    <property type="entry name" value="FabD/lysophospholipase-like"/>
    <property type="match status" value="1"/>
</dbReference>
<feature type="transmembrane region" description="Helical" evidence="3">
    <location>
        <begin position="817"/>
        <end position="836"/>
    </location>
</feature>
<evidence type="ECO:0000256" key="1">
    <source>
        <dbReference type="ARBA" id="ARBA00023098"/>
    </source>
</evidence>
<dbReference type="AlphaFoldDB" id="A0A0J7ZA13"/>
<keyword evidence="3" id="KW-0472">Membrane</keyword>
<accession>A0A0J7ZA13</accession>
<feature type="short sequence motif" description="DGA/G" evidence="2">
    <location>
        <begin position="271"/>
        <end position="273"/>
    </location>
</feature>
<evidence type="ECO:0000256" key="3">
    <source>
        <dbReference type="SAM" id="Phobius"/>
    </source>
</evidence>
<feature type="active site" description="Proton acceptor" evidence="2">
    <location>
        <position position="271"/>
    </location>
</feature>
<dbReference type="InterPro" id="IPR002641">
    <property type="entry name" value="PNPLA_dom"/>
</dbReference>
<name>A0A0J7ZA13_STRVR</name>
<sequence>MEVVEETRLALVLNGGVSLAVWMGGVTHELDLLRRASRSLHSGVQERVKAEDQASFELWQRVIRDAHTRVVVDVVAGTSAGGLNGSFLAAAIGRGTDLPDLRTTWQKAAALTGDRLLKDPPYNSLLDGQYFEDEVGRILGAMCGSEREAEPVTLFVTATALDGLPEYLQDSFGGRFQVADHRRVYRFQHDPHAVAFRKTGVDRDPWKPQAAGRKDFLDETVLGRLRLAARASAGFPVAFAPVDESPLLLQRIRPAPEIPSRGRDRASWIVDGGVLNNAPFGPVLDAISDRKVDGPVRRVLAYIVPSSGVTDSHEQNRPPCKATEWPSVLGTAVTYPREADFRAGTAELQERMNRESFDRHLELFRCQIADVEREGGSRVRHGLRRSLRRPAALRRDVEAGTEGQGCDLVSLASSLFDHYRKSRIRGALWKVRQVREEGRGVRSLARIRHEDVDALLKSRPKLLWVPEKRDALHSTPDEEWTWGGSVAERLIWTLVGDIEERLRDSLTEPHEQAGSPSPEQAALTHSLGELSSCVRIVRTVQETIFSQIRNASQSGGDPAYRLDPEQGPTEMLNAVYRRLGVAEVLREQVRQAIEEYNKAVYGVNPTDPHAQKTNERLAKQTLTFCLAAEVVAGAGASPEELAEHTPLFEFLRLGPDEYSPLFPHDKFAPLGDRKLYGIRLGHFGAFVKPEWRASDFTWGRLDASHHLLRLFIPDHQERKHTETEMHEAILLSEKISKEEMGKNLKELAEPDESRLFKHHLDTPDGRYTFGRLVEGALSMLTGKGSPTRSAYAEAGKAMFWRSFGRRMKFRRPRRRSSLNQVIGVSRLIFSPARWWWWRRVRKNPKRAMTATLQSVLLVVAAFILIPFGIAEVVRYFTDTDWSWERLLLLAPTILAGVLVFEYALTALYYLIRFRVRRRRADLSTPA</sequence>
<reference evidence="5 6" key="1">
    <citation type="submission" date="2015-06" db="EMBL/GenBank/DDBJ databases">
        <authorList>
            <person name="Ju K.-S."/>
            <person name="Doroghazi J.R."/>
            <person name="Metcalf W.W."/>
        </authorList>
    </citation>
    <scope>NUCLEOTIDE SEQUENCE [LARGE SCALE GENOMIC DNA]</scope>
    <source>
        <strain evidence="5 6">NRRL 3414</strain>
    </source>
</reference>
<dbReference type="Pfam" id="PF11856">
    <property type="entry name" value="DUF3376"/>
    <property type="match status" value="1"/>
</dbReference>
<feature type="domain" description="PNPLA" evidence="4">
    <location>
        <begin position="11"/>
        <end position="284"/>
    </location>
</feature>
<dbReference type="OrthoDB" id="8728704at2"/>
<keyword evidence="3" id="KW-0812">Transmembrane</keyword>
<evidence type="ECO:0000313" key="5">
    <source>
        <dbReference type="EMBL" id="KMS71968.1"/>
    </source>
</evidence>
<dbReference type="InterPro" id="IPR016035">
    <property type="entry name" value="Acyl_Trfase/lysoPLipase"/>
</dbReference>
<evidence type="ECO:0000259" key="4">
    <source>
        <dbReference type="PROSITE" id="PS51635"/>
    </source>
</evidence>
<keyword evidence="1 2" id="KW-0443">Lipid metabolism</keyword>
<dbReference type="GO" id="GO:0016042">
    <property type="term" value="P:lipid catabolic process"/>
    <property type="evidence" value="ECO:0007669"/>
    <property type="project" value="UniProtKB-UniRule"/>
</dbReference>
<keyword evidence="3" id="KW-1133">Transmembrane helix</keyword>
<evidence type="ECO:0000313" key="6">
    <source>
        <dbReference type="Proteomes" id="UP000037432"/>
    </source>
</evidence>
<feature type="transmembrane region" description="Helical" evidence="3">
    <location>
        <begin position="848"/>
        <end position="869"/>
    </location>
</feature>
<dbReference type="Gene3D" id="3.40.1090.10">
    <property type="entry name" value="Cytosolic phospholipase A2 catalytic domain"/>
    <property type="match status" value="2"/>
</dbReference>
<dbReference type="Pfam" id="PF01734">
    <property type="entry name" value="Patatin"/>
    <property type="match status" value="1"/>
</dbReference>
<dbReference type="EMBL" id="LFNT01000031">
    <property type="protein sequence ID" value="KMS71968.1"/>
    <property type="molecule type" value="Genomic_DNA"/>
</dbReference>
<feature type="transmembrane region" description="Helical" evidence="3">
    <location>
        <begin position="889"/>
        <end position="911"/>
    </location>
</feature>
<dbReference type="NCBIfam" id="TIGR03607">
    <property type="entry name" value="patatin-like protein"/>
    <property type="match status" value="1"/>
</dbReference>
<evidence type="ECO:0000256" key="2">
    <source>
        <dbReference type="PROSITE-ProRule" id="PRU01161"/>
    </source>
</evidence>
<feature type="active site" description="Nucleophile" evidence="2">
    <location>
        <position position="79"/>
    </location>
</feature>
<dbReference type="GO" id="GO:0016787">
    <property type="term" value="F:hydrolase activity"/>
    <property type="evidence" value="ECO:0007669"/>
    <property type="project" value="UniProtKB-UniRule"/>
</dbReference>